<accession>A0ABR2SNS0</accession>
<evidence type="ECO:0000313" key="2">
    <source>
        <dbReference type="Proteomes" id="UP001396334"/>
    </source>
</evidence>
<reference evidence="1 2" key="1">
    <citation type="journal article" date="2024" name="G3 (Bethesda)">
        <title>Genome assembly of Hibiscus sabdariffa L. provides insights into metabolisms of medicinal natural products.</title>
        <authorList>
            <person name="Kim T."/>
        </authorList>
    </citation>
    <scope>NUCLEOTIDE SEQUENCE [LARGE SCALE GENOMIC DNA]</scope>
    <source>
        <strain evidence="1">TK-2024</strain>
        <tissue evidence="1">Old leaves</tissue>
    </source>
</reference>
<gene>
    <name evidence="1" type="ORF">V6N11_066765</name>
</gene>
<proteinExistence type="predicted"/>
<organism evidence="1 2">
    <name type="scientific">Hibiscus sabdariffa</name>
    <name type="common">roselle</name>
    <dbReference type="NCBI Taxonomy" id="183260"/>
    <lineage>
        <taxon>Eukaryota</taxon>
        <taxon>Viridiplantae</taxon>
        <taxon>Streptophyta</taxon>
        <taxon>Embryophyta</taxon>
        <taxon>Tracheophyta</taxon>
        <taxon>Spermatophyta</taxon>
        <taxon>Magnoliopsida</taxon>
        <taxon>eudicotyledons</taxon>
        <taxon>Gunneridae</taxon>
        <taxon>Pentapetalae</taxon>
        <taxon>rosids</taxon>
        <taxon>malvids</taxon>
        <taxon>Malvales</taxon>
        <taxon>Malvaceae</taxon>
        <taxon>Malvoideae</taxon>
        <taxon>Hibiscus</taxon>
    </lineage>
</organism>
<sequence>MSSSVCFNMDLQRIILDGHITKSTFVESNTERSSMNTETTESEGEVEKFRKLLNDVQRELYSGCLGHDTCVTRYTSIIVNEVRFHSTEHGISRVHFASMLTRDWEVRFEGVNLECNMVADRLVKAVNDLPLEYHRFLDPPLFVVEVLNADALVES</sequence>
<keyword evidence="2" id="KW-1185">Reference proteome</keyword>
<protein>
    <submittedName>
        <fullName evidence="1">Uncharacterized protein</fullName>
    </submittedName>
</protein>
<dbReference type="EMBL" id="JBBPBN010000012">
    <property type="protein sequence ID" value="KAK9026907.1"/>
    <property type="molecule type" value="Genomic_DNA"/>
</dbReference>
<dbReference type="Proteomes" id="UP001396334">
    <property type="component" value="Unassembled WGS sequence"/>
</dbReference>
<comment type="caution">
    <text evidence="1">The sequence shown here is derived from an EMBL/GenBank/DDBJ whole genome shotgun (WGS) entry which is preliminary data.</text>
</comment>
<evidence type="ECO:0000313" key="1">
    <source>
        <dbReference type="EMBL" id="KAK9026907.1"/>
    </source>
</evidence>
<name>A0ABR2SNS0_9ROSI</name>